<dbReference type="SMART" id="SM00088">
    <property type="entry name" value="PINT"/>
    <property type="match status" value="1"/>
</dbReference>
<feature type="region of interest" description="Disordered" evidence="3">
    <location>
        <begin position="599"/>
        <end position="624"/>
    </location>
</feature>
<gene>
    <name evidence="5" type="ORF">HMN09_00180100</name>
</gene>
<dbReference type="AlphaFoldDB" id="A0A8H6WQL4"/>
<name>A0A8H6WQL4_MYCCL</name>
<evidence type="ECO:0000259" key="4">
    <source>
        <dbReference type="PROSITE" id="PS50250"/>
    </source>
</evidence>
<sequence>MPSESKADQLKAEGNKLFLSNNFVSAAEKYTAAIALDPRNHFLYGNRAACYQAMGRPRDGLRDATKATELDPKYSKGWFRRGACEIALQNIPESIEAFQTALATTTSSTQQSEIQASIRNAQGKITDPEYFSVDFLKAIVRAHDMKLKLPSRSRSPSRDELCDAITQHPAFGEEPNLRLLLIPQSQKEPLRQIELVRGPDITEKIAEILGCKGSRTALGIGRLHQSYELWMDDMAVYERPLNERASRLLRRPETYGPVLVQKTTMVKRNDSMIADSGDILSFERVTEQELLGEEYLIGWWPSGTKSRWRLRVGVTLTRDPDSLTLTTMDLGTNFVAKLEPFLLMAKSAKGAGAAKLIADATSAPGVFVFSELLELGNIQELKTNEAHAKSYALLELFAYRTYADYMQNKDSYPPLNNAQTTKLKHLSIVSLASERRILPYSDLLSALDMPTVRELEDLIIDAIYLDVLRGRLDQKQSQLEVEYTMGRDLAPGAVDALLSALKDWATTTASVLQTLDDKLARIAQDAATRKKERADHQEVLEATLREVSKEKQARRGQLGMGMNANTHYGDAMDVDEPTGSGSGAMGLGLGGIMGMLGGQENRGMKGRKQPMQDASKPVRKRNRF</sequence>
<evidence type="ECO:0000313" key="5">
    <source>
        <dbReference type="EMBL" id="KAF7320934.1"/>
    </source>
</evidence>
<dbReference type="InterPro" id="IPR019734">
    <property type="entry name" value="TPR_rpt"/>
</dbReference>
<dbReference type="SMART" id="SM00028">
    <property type="entry name" value="TPR"/>
    <property type="match status" value="3"/>
</dbReference>
<dbReference type="InterPro" id="IPR045237">
    <property type="entry name" value="COPS7/eIF3m"/>
</dbReference>
<dbReference type="EMBL" id="JACAZE010000002">
    <property type="protein sequence ID" value="KAF7320934.1"/>
    <property type="molecule type" value="Genomic_DNA"/>
</dbReference>
<evidence type="ECO:0000256" key="1">
    <source>
        <dbReference type="ARBA" id="ARBA00008482"/>
    </source>
</evidence>
<dbReference type="Proteomes" id="UP000613580">
    <property type="component" value="Unassembled WGS sequence"/>
</dbReference>
<dbReference type="Pfam" id="PF01399">
    <property type="entry name" value="PCI"/>
    <property type="match status" value="1"/>
</dbReference>
<comment type="caution">
    <text evidence="5">The sequence shown here is derived from an EMBL/GenBank/DDBJ whole genome shotgun (WGS) entry which is preliminary data.</text>
</comment>
<organism evidence="5 6">
    <name type="scientific">Mycena chlorophos</name>
    <name type="common">Agaric fungus</name>
    <name type="synonym">Agaricus chlorophos</name>
    <dbReference type="NCBI Taxonomy" id="658473"/>
    <lineage>
        <taxon>Eukaryota</taxon>
        <taxon>Fungi</taxon>
        <taxon>Dikarya</taxon>
        <taxon>Basidiomycota</taxon>
        <taxon>Agaricomycotina</taxon>
        <taxon>Agaricomycetes</taxon>
        <taxon>Agaricomycetidae</taxon>
        <taxon>Agaricales</taxon>
        <taxon>Marasmiineae</taxon>
        <taxon>Mycenaceae</taxon>
        <taxon>Mycena</taxon>
    </lineage>
</organism>
<proteinExistence type="inferred from homology"/>
<dbReference type="InterPro" id="IPR011990">
    <property type="entry name" value="TPR-like_helical_dom_sf"/>
</dbReference>
<accession>A0A8H6WQL4</accession>
<evidence type="ECO:0000256" key="2">
    <source>
        <dbReference type="ARBA" id="ARBA00022790"/>
    </source>
</evidence>
<reference evidence="5" key="1">
    <citation type="submission" date="2020-05" db="EMBL/GenBank/DDBJ databases">
        <title>Mycena genomes resolve the evolution of fungal bioluminescence.</title>
        <authorList>
            <person name="Tsai I.J."/>
        </authorList>
    </citation>
    <scope>NUCLEOTIDE SEQUENCE</scope>
    <source>
        <strain evidence="5">110903Hualien_Pintung</strain>
    </source>
</reference>
<protein>
    <submittedName>
        <fullName evidence="5">TPR-REGION domain-containing protein</fullName>
    </submittedName>
</protein>
<feature type="domain" description="PCI" evidence="4">
    <location>
        <begin position="304"/>
        <end position="486"/>
    </location>
</feature>
<keyword evidence="6" id="KW-1185">Reference proteome</keyword>
<dbReference type="PROSITE" id="PS50250">
    <property type="entry name" value="PCI"/>
    <property type="match status" value="1"/>
</dbReference>
<comment type="similarity">
    <text evidence="1">Belongs to the CSN7/EIF3M family. CSN7 subfamily.</text>
</comment>
<dbReference type="InterPro" id="IPR000717">
    <property type="entry name" value="PCI_dom"/>
</dbReference>
<dbReference type="OrthoDB" id="10265275at2759"/>
<dbReference type="GO" id="GO:0008180">
    <property type="term" value="C:COP9 signalosome"/>
    <property type="evidence" value="ECO:0007669"/>
    <property type="project" value="UniProtKB-KW"/>
</dbReference>
<evidence type="ECO:0000313" key="6">
    <source>
        <dbReference type="Proteomes" id="UP000613580"/>
    </source>
</evidence>
<dbReference type="PANTHER" id="PTHR15350">
    <property type="entry name" value="COP9 SIGNALOSOME COMPLEX SUBUNIT 7/DENDRITIC CELL PROTEIN GA17"/>
    <property type="match status" value="1"/>
</dbReference>
<keyword evidence="2" id="KW-0736">Signalosome</keyword>
<dbReference type="Gene3D" id="1.25.40.10">
    <property type="entry name" value="Tetratricopeptide repeat domain"/>
    <property type="match status" value="1"/>
</dbReference>
<dbReference type="PANTHER" id="PTHR15350:SF5">
    <property type="entry name" value="COP9 SIGNALOSOME COMPLEX SUBUNIT 7"/>
    <property type="match status" value="1"/>
</dbReference>
<dbReference type="SUPFAM" id="SSF48452">
    <property type="entry name" value="TPR-like"/>
    <property type="match status" value="1"/>
</dbReference>
<dbReference type="Pfam" id="PF22061">
    <property type="entry name" value="CSN7_HB_subdom"/>
    <property type="match status" value="1"/>
</dbReference>
<evidence type="ECO:0000256" key="3">
    <source>
        <dbReference type="SAM" id="MobiDB-lite"/>
    </source>
</evidence>